<dbReference type="CDD" id="cd02440">
    <property type="entry name" value="AdoMet_MTases"/>
    <property type="match status" value="1"/>
</dbReference>
<organism evidence="2 3">
    <name type="scientific">Handelsmanbacteria sp. (strain RIFCSPLOWO2_12_FULL_64_10)</name>
    <dbReference type="NCBI Taxonomy" id="1817868"/>
    <lineage>
        <taxon>Bacteria</taxon>
        <taxon>Candidatus Handelsmaniibacteriota</taxon>
    </lineage>
</organism>
<dbReference type="SUPFAM" id="SSF53335">
    <property type="entry name" value="S-adenosyl-L-methionine-dependent methyltransferases"/>
    <property type="match status" value="1"/>
</dbReference>
<comment type="caution">
    <text evidence="2">The sequence shown here is derived from an EMBL/GenBank/DDBJ whole genome shotgun (WGS) entry which is preliminary data.</text>
</comment>
<sequence length="292" mass="33691">MPAHTPDEIRDWWAANPMTYGEEHGATRYRAEDGRAVEVGLGTPEFFDRADRVFYAWNANLHTPQGRFAKLFDYERHRGRPVLEVGCGMGCMAMNWAQQGARVVAVDLNPIAVRQTRQRFRIFKLQGDMMEADGRHLPFPNDAFDYVYSWGVLHHSPEIEQSIEEVYRVLRPGGTCGVMLYHRDSFLYRYTIEYLEGWLHLEGRFLDPLGLASRYGDGSRAEGNPHTWPVTKREALRLFGRFQDVSVKALGTDLKGILDRVFPRLGSWMPLPILKAYARRWGWSLWITGSRP</sequence>
<feature type="domain" description="Methyltransferase type 11" evidence="1">
    <location>
        <begin position="83"/>
        <end position="176"/>
    </location>
</feature>
<dbReference type="InterPro" id="IPR029063">
    <property type="entry name" value="SAM-dependent_MTases_sf"/>
</dbReference>
<dbReference type="EMBL" id="MFKF01000254">
    <property type="protein sequence ID" value="OGG48165.1"/>
    <property type="molecule type" value="Genomic_DNA"/>
</dbReference>
<keyword evidence="2" id="KW-0808">Transferase</keyword>
<dbReference type="Proteomes" id="UP000178606">
    <property type="component" value="Unassembled WGS sequence"/>
</dbReference>
<dbReference type="Gene3D" id="3.40.50.150">
    <property type="entry name" value="Vaccinia Virus protein VP39"/>
    <property type="match status" value="1"/>
</dbReference>
<evidence type="ECO:0000313" key="3">
    <source>
        <dbReference type="Proteomes" id="UP000178606"/>
    </source>
</evidence>
<accession>A0A1F6CG51</accession>
<evidence type="ECO:0000259" key="1">
    <source>
        <dbReference type="Pfam" id="PF08241"/>
    </source>
</evidence>
<dbReference type="GO" id="GO:0032259">
    <property type="term" value="P:methylation"/>
    <property type="evidence" value="ECO:0007669"/>
    <property type="project" value="UniProtKB-KW"/>
</dbReference>
<dbReference type="AlphaFoldDB" id="A0A1F6CG51"/>
<proteinExistence type="predicted"/>
<protein>
    <submittedName>
        <fullName evidence="2">Methyltransferase type 11</fullName>
    </submittedName>
</protein>
<gene>
    <name evidence="2" type="ORF">A3F84_23050</name>
</gene>
<dbReference type="PANTHER" id="PTHR43591">
    <property type="entry name" value="METHYLTRANSFERASE"/>
    <property type="match status" value="1"/>
</dbReference>
<dbReference type="Pfam" id="PF08241">
    <property type="entry name" value="Methyltransf_11"/>
    <property type="match status" value="1"/>
</dbReference>
<dbReference type="InterPro" id="IPR013216">
    <property type="entry name" value="Methyltransf_11"/>
</dbReference>
<dbReference type="GO" id="GO:0008757">
    <property type="term" value="F:S-adenosylmethionine-dependent methyltransferase activity"/>
    <property type="evidence" value="ECO:0007669"/>
    <property type="project" value="InterPro"/>
</dbReference>
<evidence type="ECO:0000313" key="2">
    <source>
        <dbReference type="EMBL" id="OGG48165.1"/>
    </source>
</evidence>
<name>A0A1F6CG51_HANXR</name>
<reference evidence="2 3" key="1">
    <citation type="journal article" date="2016" name="Nat. Commun.">
        <title>Thousands of microbial genomes shed light on interconnected biogeochemical processes in an aquifer system.</title>
        <authorList>
            <person name="Anantharaman K."/>
            <person name="Brown C.T."/>
            <person name="Hug L.A."/>
            <person name="Sharon I."/>
            <person name="Castelle C.J."/>
            <person name="Probst A.J."/>
            <person name="Thomas B.C."/>
            <person name="Singh A."/>
            <person name="Wilkins M.J."/>
            <person name="Karaoz U."/>
            <person name="Brodie E.L."/>
            <person name="Williams K.H."/>
            <person name="Hubbard S.S."/>
            <person name="Banfield J.F."/>
        </authorList>
    </citation>
    <scope>NUCLEOTIDE SEQUENCE [LARGE SCALE GENOMIC DNA]</scope>
    <source>
        <strain evidence="3">RIFCSPLOWO2_12_FULL_64_10</strain>
    </source>
</reference>
<keyword evidence="2" id="KW-0489">Methyltransferase</keyword>